<dbReference type="Gene3D" id="3.60.120.10">
    <property type="entry name" value="Anthranilate synthase"/>
    <property type="match status" value="1"/>
</dbReference>
<keyword evidence="3" id="KW-1185">Reference proteome</keyword>
<dbReference type="EC" id="2.6.1.85" evidence="2"/>
<dbReference type="NCBIfam" id="NF005486">
    <property type="entry name" value="PRK07093.1"/>
    <property type="match status" value="1"/>
</dbReference>
<dbReference type="PANTHER" id="PTHR11236:SF50">
    <property type="entry name" value="AMINODEOXYCHORISMATE SYNTHASE COMPONENT 1"/>
    <property type="match status" value="1"/>
</dbReference>
<comment type="caution">
    <text evidence="2">The sequence shown here is derived from an EMBL/GenBank/DDBJ whole genome shotgun (WGS) entry which is preliminary data.</text>
</comment>
<dbReference type="Proteomes" id="UP000003303">
    <property type="component" value="Unassembled WGS sequence"/>
</dbReference>
<proteinExistence type="predicted"/>
<dbReference type="InterPro" id="IPR005801">
    <property type="entry name" value="ADC_synthase"/>
</dbReference>
<sequence length="322" mass="35673">MKQSMIDRLNELGGQGKPFVFCLDYEMSELILLEKPLAQQELLFDIGGVTNCLARSVSDTSAVLCATPISEEAYAERFAVIRHALERGDSFLANLTVATPIELNISLEEVFLRSQARYKCYLPGRFVCFSPETFVRIVGNEISCYPMKGTIDATLPDAAETILGDYKETAEHYTITDLIRNDLSRVSHDVAVRRFRYIDELVTSRGRLLQVSSEIVGQLSPNWRAHLGSILSELLPAGSISGAPKEATVRAIAVAEGEPRGFYTGICGYFDGETLDSGVMIRFIEQQADGALRYRSGGGITINSHCAEEYREVCQKVYLPFV</sequence>
<dbReference type="GO" id="GO:0000162">
    <property type="term" value="P:L-tryptophan biosynthetic process"/>
    <property type="evidence" value="ECO:0007669"/>
    <property type="project" value="TreeGrafter"/>
</dbReference>
<dbReference type="EMBL" id="ACLR01000001">
    <property type="protein sequence ID" value="EEK17806.1"/>
    <property type="molecule type" value="Genomic_DNA"/>
</dbReference>
<feature type="domain" description="Chorismate-utilising enzyme C-terminal" evidence="1">
    <location>
        <begin position="71"/>
        <end position="316"/>
    </location>
</feature>
<dbReference type="AlphaFoldDB" id="C2M906"/>
<organism evidence="2 3">
    <name type="scientific">Porphyromonas uenonis 60-3</name>
    <dbReference type="NCBI Taxonomy" id="596327"/>
    <lineage>
        <taxon>Bacteria</taxon>
        <taxon>Pseudomonadati</taxon>
        <taxon>Bacteroidota</taxon>
        <taxon>Bacteroidia</taxon>
        <taxon>Bacteroidales</taxon>
        <taxon>Porphyromonadaceae</taxon>
        <taxon>Porphyromonas</taxon>
    </lineage>
</organism>
<name>C2M906_9PORP</name>
<dbReference type="Pfam" id="PF00425">
    <property type="entry name" value="Chorismate_bind"/>
    <property type="match status" value="1"/>
</dbReference>
<evidence type="ECO:0000259" key="1">
    <source>
        <dbReference type="Pfam" id="PF00425"/>
    </source>
</evidence>
<dbReference type="InterPro" id="IPR019999">
    <property type="entry name" value="Anth_synth_I-like"/>
</dbReference>
<dbReference type="GO" id="GO:0046820">
    <property type="term" value="F:4-amino-4-deoxychorismate synthase activity"/>
    <property type="evidence" value="ECO:0007669"/>
    <property type="project" value="UniProtKB-EC"/>
</dbReference>
<dbReference type="STRING" id="596327.PORUE0001_0594"/>
<gene>
    <name evidence="2" type="ORF">PORUE0001_0594</name>
</gene>
<evidence type="ECO:0000313" key="2">
    <source>
        <dbReference type="EMBL" id="EEK17806.1"/>
    </source>
</evidence>
<keyword evidence="2" id="KW-0808">Transferase</keyword>
<accession>C2M906</accession>
<dbReference type="eggNOG" id="COG0147">
    <property type="taxonomic scope" value="Bacteria"/>
</dbReference>
<dbReference type="InterPro" id="IPR015890">
    <property type="entry name" value="Chorismate_C"/>
</dbReference>
<keyword evidence="2" id="KW-0032">Aminotransferase</keyword>
<dbReference type="OrthoDB" id="9803598at2"/>
<dbReference type="RefSeq" id="WP_007364398.1">
    <property type="nucleotide sequence ID" value="NZ_ACLR01000001.1"/>
</dbReference>
<evidence type="ECO:0000313" key="3">
    <source>
        <dbReference type="Proteomes" id="UP000003303"/>
    </source>
</evidence>
<protein>
    <submittedName>
        <fullName evidence="2">Para-aminobenzoate synthase component I</fullName>
        <ecNumber evidence="2">2.6.1.85</ecNumber>
    </submittedName>
</protein>
<reference evidence="2 3" key="1">
    <citation type="submission" date="2009-04" db="EMBL/GenBank/DDBJ databases">
        <authorList>
            <person name="Sebastian Y."/>
            <person name="Madupu R."/>
            <person name="Durkin A.S."/>
            <person name="Torralba M."/>
            <person name="Methe B."/>
            <person name="Sutton G.G."/>
            <person name="Strausberg R.L."/>
            <person name="Nelson K.E."/>
        </authorList>
    </citation>
    <scope>NUCLEOTIDE SEQUENCE [LARGE SCALE GENOMIC DNA]</scope>
    <source>
        <strain evidence="2 3">60-3</strain>
    </source>
</reference>
<dbReference type="SUPFAM" id="SSF56322">
    <property type="entry name" value="ADC synthase"/>
    <property type="match status" value="1"/>
</dbReference>
<dbReference type="PANTHER" id="PTHR11236">
    <property type="entry name" value="AMINOBENZOATE/ANTHRANILATE SYNTHASE"/>
    <property type="match status" value="1"/>
</dbReference>
<dbReference type="PRINTS" id="PR00095">
    <property type="entry name" value="ANTSNTHASEI"/>
</dbReference>